<protein>
    <submittedName>
        <fullName evidence="2">Uncharacterized protein</fullName>
    </submittedName>
</protein>
<evidence type="ECO:0000313" key="3">
    <source>
        <dbReference type="Proteomes" id="UP000615446"/>
    </source>
</evidence>
<dbReference type="AlphaFoldDB" id="A0A8H3LR06"/>
<feature type="transmembrane region" description="Helical" evidence="1">
    <location>
        <begin position="53"/>
        <end position="72"/>
    </location>
</feature>
<comment type="caution">
    <text evidence="2">The sequence shown here is derived from an EMBL/GenBank/DDBJ whole genome shotgun (WGS) entry which is preliminary data.</text>
</comment>
<reference evidence="2" key="1">
    <citation type="submission" date="2019-10" db="EMBL/GenBank/DDBJ databases">
        <title>Conservation and host-specific expression of non-tandemly repeated heterogenous ribosome RNA gene in arbuscular mycorrhizal fungi.</title>
        <authorList>
            <person name="Maeda T."/>
            <person name="Kobayashi Y."/>
            <person name="Nakagawa T."/>
            <person name="Ezawa T."/>
            <person name="Yamaguchi K."/>
            <person name="Bino T."/>
            <person name="Nishimoto Y."/>
            <person name="Shigenobu S."/>
            <person name="Kawaguchi M."/>
        </authorList>
    </citation>
    <scope>NUCLEOTIDE SEQUENCE</scope>
    <source>
        <strain evidence="2">HR1</strain>
    </source>
</reference>
<dbReference type="Proteomes" id="UP000615446">
    <property type="component" value="Unassembled WGS sequence"/>
</dbReference>
<gene>
    <name evidence="2" type="ORF">RCL2_002004100</name>
</gene>
<feature type="transmembrane region" description="Helical" evidence="1">
    <location>
        <begin position="12"/>
        <end position="33"/>
    </location>
</feature>
<accession>A0A8H3LR06</accession>
<keyword evidence="1" id="KW-0472">Membrane</keyword>
<dbReference type="EMBL" id="BLAL01000228">
    <property type="protein sequence ID" value="GES93293.1"/>
    <property type="molecule type" value="Genomic_DNA"/>
</dbReference>
<proteinExistence type="predicted"/>
<keyword evidence="1" id="KW-1133">Transmembrane helix</keyword>
<keyword evidence="1" id="KW-0812">Transmembrane</keyword>
<sequence>MSKSEFLLESFVVYLQLIIIAMTSQLGLFSAVVEFQFDPWLFLEVMRQQFSTSLWNGWAFSFFFSCFLYSPLMRRVLFLIL</sequence>
<evidence type="ECO:0000256" key="1">
    <source>
        <dbReference type="SAM" id="Phobius"/>
    </source>
</evidence>
<evidence type="ECO:0000313" key="2">
    <source>
        <dbReference type="EMBL" id="GES93293.1"/>
    </source>
</evidence>
<name>A0A8H3LR06_9GLOM</name>
<organism evidence="2 3">
    <name type="scientific">Rhizophagus clarus</name>
    <dbReference type="NCBI Taxonomy" id="94130"/>
    <lineage>
        <taxon>Eukaryota</taxon>
        <taxon>Fungi</taxon>
        <taxon>Fungi incertae sedis</taxon>
        <taxon>Mucoromycota</taxon>
        <taxon>Glomeromycotina</taxon>
        <taxon>Glomeromycetes</taxon>
        <taxon>Glomerales</taxon>
        <taxon>Glomeraceae</taxon>
        <taxon>Rhizophagus</taxon>
    </lineage>
</organism>